<keyword evidence="1" id="KW-0472">Membrane</keyword>
<sequence length="183" mass="20091">MRTLAKETLVASGLYLAAFLVVFEVVTPLQSMFFPEFPSRASLLFLPHGIRVLTAWLLGWRAIPALLPGVFLVFLYVGGMDVFLPSRLIAIAIAVTVAPAVFMALAFVGQDIRPQPGKTPCWPCVMGVGIVTSVLMALLTNMAFGSETVEYVAYLIGDIFGLFFLMLGLLYIFRYMRRNSSGN</sequence>
<feature type="transmembrane region" description="Helical" evidence="1">
    <location>
        <begin position="88"/>
        <end position="108"/>
    </location>
</feature>
<evidence type="ECO:0000313" key="2">
    <source>
        <dbReference type="EMBL" id="SPJ30100.1"/>
    </source>
</evidence>
<proteinExistence type="predicted"/>
<keyword evidence="1" id="KW-1133">Transmembrane helix</keyword>
<dbReference type="RefSeq" id="WP_235824130.1">
    <property type="nucleotide sequence ID" value="NZ_ONZG01000009.1"/>
</dbReference>
<reference evidence="3" key="1">
    <citation type="submission" date="2018-03" db="EMBL/GenBank/DDBJ databases">
        <authorList>
            <person name="Rodrigo-Torres L."/>
            <person name="Arahal R. D."/>
            <person name="Lucena T."/>
        </authorList>
    </citation>
    <scope>NUCLEOTIDE SEQUENCE [LARGE SCALE GENOMIC DNA]</scope>
    <source>
        <strain evidence="3">CECT 7615</strain>
    </source>
</reference>
<keyword evidence="3" id="KW-1185">Reference proteome</keyword>
<feature type="transmembrane region" description="Helical" evidence="1">
    <location>
        <begin position="12"/>
        <end position="34"/>
    </location>
</feature>
<name>A0A2R8CCD6_9RHOB</name>
<dbReference type="EMBL" id="ONZG01000009">
    <property type="protein sequence ID" value="SPJ30100.1"/>
    <property type="molecule type" value="Genomic_DNA"/>
</dbReference>
<gene>
    <name evidence="2" type="ORF">TRM7615_03628</name>
</gene>
<evidence type="ECO:0000313" key="3">
    <source>
        <dbReference type="Proteomes" id="UP000244898"/>
    </source>
</evidence>
<dbReference type="Proteomes" id="UP000244898">
    <property type="component" value="Unassembled WGS sequence"/>
</dbReference>
<protein>
    <submittedName>
        <fullName evidence="2">Uncharacterized protein</fullName>
    </submittedName>
</protein>
<feature type="transmembrane region" description="Helical" evidence="1">
    <location>
        <begin position="55"/>
        <end position="76"/>
    </location>
</feature>
<feature type="transmembrane region" description="Helical" evidence="1">
    <location>
        <begin position="151"/>
        <end position="173"/>
    </location>
</feature>
<keyword evidence="1" id="KW-0812">Transmembrane</keyword>
<accession>A0A2R8CCD6</accession>
<organism evidence="2 3">
    <name type="scientific">Falsiruegeria mediterranea M17</name>
    <dbReference type="NCBI Taxonomy" id="1200281"/>
    <lineage>
        <taxon>Bacteria</taxon>
        <taxon>Pseudomonadati</taxon>
        <taxon>Pseudomonadota</taxon>
        <taxon>Alphaproteobacteria</taxon>
        <taxon>Rhodobacterales</taxon>
        <taxon>Roseobacteraceae</taxon>
        <taxon>Falsiruegeria</taxon>
    </lineage>
</organism>
<evidence type="ECO:0000256" key="1">
    <source>
        <dbReference type="SAM" id="Phobius"/>
    </source>
</evidence>
<dbReference type="AlphaFoldDB" id="A0A2R8CCD6"/>
<feature type="transmembrane region" description="Helical" evidence="1">
    <location>
        <begin position="120"/>
        <end position="139"/>
    </location>
</feature>